<gene>
    <name evidence="3" type="ORF">FB559_2497</name>
</gene>
<organism evidence="3 4">
    <name type="scientific">Actinoallomurus bryophytorum</name>
    <dbReference type="NCBI Taxonomy" id="1490222"/>
    <lineage>
        <taxon>Bacteria</taxon>
        <taxon>Bacillati</taxon>
        <taxon>Actinomycetota</taxon>
        <taxon>Actinomycetes</taxon>
        <taxon>Streptosporangiales</taxon>
        <taxon>Thermomonosporaceae</taxon>
        <taxon>Actinoallomurus</taxon>
    </lineage>
</organism>
<evidence type="ECO:0000313" key="4">
    <source>
        <dbReference type="Proteomes" id="UP000316096"/>
    </source>
</evidence>
<keyword evidence="1" id="KW-0378">Hydrolase</keyword>
<dbReference type="SUPFAM" id="SSF53474">
    <property type="entry name" value="alpha/beta-Hydrolases"/>
    <property type="match status" value="1"/>
</dbReference>
<dbReference type="PANTHER" id="PTHR48081">
    <property type="entry name" value="AB HYDROLASE SUPERFAMILY PROTEIN C4A8.06C"/>
    <property type="match status" value="1"/>
</dbReference>
<dbReference type="AlphaFoldDB" id="A0A543CIL8"/>
<accession>A0A543CIL8</accession>
<evidence type="ECO:0000256" key="1">
    <source>
        <dbReference type="ARBA" id="ARBA00022801"/>
    </source>
</evidence>
<comment type="caution">
    <text evidence="3">The sequence shown here is derived from an EMBL/GenBank/DDBJ whole genome shotgun (WGS) entry which is preliminary data.</text>
</comment>
<evidence type="ECO:0000259" key="2">
    <source>
        <dbReference type="Pfam" id="PF20434"/>
    </source>
</evidence>
<dbReference type="Proteomes" id="UP000316096">
    <property type="component" value="Unassembled WGS sequence"/>
</dbReference>
<dbReference type="InterPro" id="IPR050300">
    <property type="entry name" value="GDXG_lipolytic_enzyme"/>
</dbReference>
<name>A0A543CIL8_9ACTN</name>
<dbReference type="InterPro" id="IPR029058">
    <property type="entry name" value="AB_hydrolase_fold"/>
</dbReference>
<protein>
    <submittedName>
        <fullName evidence="3">Acetyl esterase/lipase</fullName>
    </submittedName>
</protein>
<feature type="domain" description="BD-FAE-like" evidence="2">
    <location>
        <begin position="53"/>
        <end position="261"/>
    </location>
</feature>
<dbReference type="Gene3D" id="3.40.50.1820">
    <property type="entry name" value="alpha/beta hydrolase"/>
    <property type="match status" value="1"/>
</dbReference>
<dbReference type="Pfam" id="PF20434">
    <property type="entry name" value="BD-FAE"/>
    <property type="match status" value="1"/>
</dbReference>
<dbReference type="PANTHER" id="PTHR48081:SF13">
    <property type="entry name" value="ALPHA_BETA HYDROLASE"/>
    <property type="match status" value="1"/>
</dbReference>
<keyword evidence="4" id="KW-1185">Reference proteome</keyword>
<dbReference type="InterPro" id="IPR049492">
    <property type="entry name" value="BD-FAE-like_dom"/>
</dbReference>
<dbReference type="EMBL" id="VFOZ01000001">
    <property type="protein sequence ID" value="TQL96944.1"/>
    <property type="molecule type" value="Genomic_DNA"/>
</dbReference>
<reference evidence="3 4" key="1">
    <citation type="submission" date="2019-06" db="EMBL/GenBank/DDBJ databases">
        <title>Sequencing the genomes of 1000 actinobacteria strains.</title>
        <authorList>
            <person name="Klenk H.-P."/>
        </authorList>
    </citation>
    <scope>NUCLEOTIDE SEQUENCE [LARGE SCALE GENOMIC DNA]</scope>
    <source>
        <strain evidence="3 4">DSM 102200</strain>
    </source>
</reference>
<proteinExistence type="predicted"/>
<dbReference type="GO" id="GO:0016787">
    <property type="term" value="F:hydrolase activity"/>
    <property type="evidence" value="ECO:0007669"/>
    <property type="project" value="UniProtKB-KW"/>
</dbReference>
<evidence type="ECO:0000313" key="3">
    <source>
        <dbReference type="EMBL" id="TQL96944.1"/>
    </source>
</evidence>
<sequence>MFRPCAAPPGCVRDLRQYRCTLPGSPERSQPLNVRVVKGVEYASVLGFRPLLLDLHLPSSGPERPVILFIHGGAWRSGDRTRGGPAFEDGFFERLVLAGFAVASVDYRLSGEAIFPAQLDDVKAAVRWLRRHASEHGLDGRRIVAWGESAGAHLASLLGLTGDSAGDEESSAVAAVIDWYGPADFTTMQAQMPPGAGIEHDSPESPEGRLIGGRVSELHDAAIAASPIGYVRPGAPPFQIKHGVDDKIVPCAQSEQLATALRTAGVSVDTEWIEGADHVWTGVTDLRAIFNDSVAFAKKVTGPDGED</sequence>